<dbReference type="GO" id="GO:0005829">
    <property type="term" value="C:cytosol"/>
    <property type="evidence" value="ECO:0007669"/>
    <property type="project" value="TreeGrafter"/>
</dbReference>
<dbReference type="Gene3D" id="3.90.650.10">
    <property type="entry name" value="PurM-like C-terminal domain"/>
    <property type="match status" value="1"/>
</dbReference>
<keyword evidence="4" id="KW-0547">Nucleotide-binding</keyword>
<evidence type="ECO:0000256" key="3">
    <source>
        <dbReference type="ARBA" id="ARBA00022598"/>
    </source>
</evidence>
<dbReference type="FunFam" id="3.30.1330.10:FF:000001">
    <property type="entry name" value="Phosphoribosylformylglycinamidine cyclo-ligase"/>
    <property type="match status" value="1"/>
</dbReference>
<protein>
    <recommendedName>
        <fullName evidence="2">phosphoribosylformylglycinamidine cyclo-ligase</fullName>
        <ecNumber evidence="2">6.3.3.1</ecNumber>
    </recommendedName>
</protein>
<dbReference type="GO" id="GO:0006189">
    <property type="term" value="P:'de novo' IMP biosynthetic process"/>
    <property type="evidence" value="ECO:0007669"/>
    <property type="project" value="UniProtKB-UniPathway"/>
</dbReference>
<dbReference type="GO" id="GO:0005524">
    <property type="term" value="F:ATP binding"/>
    <property type="evidence" value="ECO:0007669"/>
    <property type="project" value="UniProtKB-KW"/>
</dbReference>
<feature type="domain" description="PurM-like C-terminal" evidence="7">
    <location>
        <begin position="182"/>
        <end position="331"/>
    </location>
</feature>
<feature type="domain" description="PurM-like N-terminal" evidence="6">
    <location>
        <begin position="61"/>
        <end position="168"/>
    </location>
</feature>
<dbReference type="InterPro" id="IPR036676">
    <property type="entry name" value="PurM-like_C_sf"/>
</dbReference>
<dbReference type="Pfam" id="PF00586">
    <property type="entry name" value="AIRS"/>
    <property type="match status" value="1"/>
</dbReference>
<dbReference type="InterPro" id="IPR004733">
    <property type="entry name" value="PurM_cligase"/>
</dbReference>
<evidence type="ECO:0000256" key="2">
    <source>
        <dbReference type="ARBA" id="ARBA00013047"/>
    </source>
</evidence>
<name>A0A381T0W2_9ZZZZ</name>
<evidence type="ECO:0000259" key="6">
    <source>
        <dbReference type="Pfam" id="PF00586"/>
    </source>
</evidence>
<comment type="pathway">
    <text evidence="1">Purine metabolism; IMP biosynthesis via de novo pathway; 5-amino-1-(5-phospho-D-ribosyl)imidazole from N(2)-formyl-N(1)-(5-phospho-D-ribosyl)glycinamide: step 2/2.</text>
</comment>
<dbReference type="EMBL" id="UINC01003863">
    <property type="protein sequence ID" value="SVA09880.1"/>
    <property type="molecule type" value="Genomic_DNA"/>
</dbReference>
<proteinExistence type="inferred from homology"/>
<keyword evidence="5" id="KW-0067">ATP-binding</keyword>
<dbReference type="PANTHER" id="PTHR10520">
    <property type="entry name" value="TRIFUNCTIONAL PURINE BIOSYNTHETIC PROTEIN ADENOSINE-3-RELATED"/>
    <property type="match status" value="1"/>
</dbReference>
<dbReference type="NCBIfam" id="TIGR00878">
    <property type="entry name" value="purM"/>
    <property type="match status" value="1"/>
</dbReference>
<evidence type="ECO:0000259" key="7">
    <source>
        <dbReference type="Pfam" id="PF02769"/>
    </source>
</evidence>
<dbReference type="Gene3D" id="3.30.1330.10">
    <property type="entry name" value="PurM-like, N-terminal domain"/>
    <property type="match status" value="1"/>
</dbReference>
<dbReference type="InterPro" id="IPR016188">
    <property type="entry name" value="PurM-like_N"/>
</dbReference>
<evidence type="ECO:0000313" key="8">
    <source>
        <dbReference type="EMBL" id="SVA09880.1"/>
    </source>
</evidence>
<dbReference type="CDD" id="cd02196">
    <property type="entry name" value="PurM"/>
    <property type="match status" value="1"/>
</dbReference>
<dbReference type="InterPro" id="IPR010918">
    <property type="entry name" value="PurM-like_C_dom"/>
</dbReference>
<gene>
    <name evidence="8" type="ORF">METZ01_LOCUS62734</name>
</gene>
<evidence type="ECO:0000256" key="5">
    <source>
        <dbReference type="ARBA" id="ARBA00022840"/>
    </source>
</evidence>
<dbReference type="SUPFAM" id="SSF55326">
    <property type="entry name" value="PurM N-terminal domain-like"/>
    <property type="match status" value="1"/>
</dbReference>
<dbReference type="PANTHER" id="PTHR10520:SF12">
    <property type="entry name" value="TRIFUNCTIONAL PURINE BIOSYNTHETIC PROTEIN ADENOSINE-3"/>
    <property type="match status" value="1"/>
</dbReference>
<dbReference type="GO" id="GO:0004641">
    <property type="term" value="F:phosphoribosylformylglycinamidine cyclo-ligase activity"/>
    <property type="evidence" value="ECO:0007669"/>
    <property type="project" value="UniProtKB-EC"/>
</dbReference>
<dbReference type="GO" id="GO:0046084">
    <property type="term" value="P:adenine biosynthetic process"/>
    <property type="evidence" value="ECO:0007669"/>
    <property type="project" value="TreeGrafter"/>
</dbReference>
<reference evidence="8" key="1">
    <citation type="submission" date="2018-05" db="EMBL/GenBank/DDBJ databases">
        <authorList>
            <person name="Lanie J.A."/>
            <person name="Ng W.-L."/>
            <person name="Kazmierczak K.M."/>
            <person name="Andrzejewski T.M."/>
            <person name="Davidsen T.M."/>
            <person name="Wayne K.J."/>
            <person name="Tettelin H."/>
            <person name="Glass J.I."/>
            <person name="Rusch D."/>
            <person name="Podicherti R."/>
            <person name="Tsui H.-C.T."/>
            <person name="Winkler M.E."/>
        </authorList>
    </citation>
    <scope>NUCLEOTIDE SEQUENCE</scope>
</reference>
<accession>A0A381T0W2</accession>
<dbReference type="AlphaFoldDB" id="A0A381T0W2"/>
<evidence type="ECO:0000256" key="4">
    <source>
        <dbReference type="ARBA" id="ARBA00022741"/>
    </source>
</evidence>
<dbReference type="UniPathway" id="UPA00074">
    <property type="reaction ID" value="UER00129"/>
</dbReference>
<dbReference type="Pfam" id="PF02769">
    <property type="entry name" value="AIRS_C"/>
    <property type="match status" value="1"/>
</dbReference>
<keyword evidence="3" id="KW-0436">Ligase</keyword>
<dbReference type="GO" id="GO:0004637">
    <property type="term" value="F:phosphoribosylamine-glycine ligase activity"/>
    <property type="evidence" value="ECO:0007669"/>
    <property type="project" value="TreeGrafter"/>
</dbReference>
<dbReference type="SUPFAM" id="SSF56042">
    <property type="entry name" value="PurM C-terminal domain-like"/>
    <property type="match status" value="1"/>
</dbReference>
<dbReference type="InterPro" id="IPR036921">
    <property type="entry name" value="PurM-like_N_sf"/>
</dbReference>
<evidence type="ECO:0000256" key="1">
    <source>
        <dbReference type="ARBA" id="ARBA00004686"/>
    </source>
</evidence>
<dbReference type="EC" id="6.3.3.1" evidence="2"/>
<organism evidence="8">
    <name type="scientific">marine metagenome</name>
    <dbReference type="NCBI Taxonomy" id="408172"/>
    <lineage>
        <taxon>unclassified sequences</taxon>
        <taxon>metagenomes</taxon>
        <taxon>ecological metagenomes</taxon>
    </lineage>
</organism>
<sequence length="342" mass="38386">MKKTKNSYKKSGVNIETAEKFTKYITKYSKRAFKKKISGLNKNNIGRFASVFDINNFKIKDPLLVSSTDGVGTKLEIANQFNKFDTIGIDLVAMSINDLIVQGAKPLFFLDYIATGKINLSKMNSIIRGIIKGCKIADCILVGGETAEMPGTYEKNKFDLAGFSVGIVSKKKILTEKKVKINDIILAVPSNGLHSNGFSLVRKVIKNYKINKFLKKELLIPTKIYTKEILNLVKKKLIHASANITGGGITGNITRSVPDNLTVNINLSKIKVLKIFKWLKKQNISDNEMLRTFNCGVGFCLIADKKKIYKIKKCFKKKFQPYEIGYISKSSSKIKLFGKIKW</sequence>
<dbReference type="HAMAP" id="MF_00741">
    <property type="entry name" value="AIRS"/>
    <property type="match status" value="1"/>
</dbReference>